<dbReference type="EMBL" id="BSDD01000003">
    <property type="protein sequence ID" value="GLH70102.1"/>
    <property type="molecule type" value="Genomic_DNA"/>
</dbReference>
<keyword evidence="2" id="KW-1185">Reference proteome</keyword>
<name>A0ABQ5Q5R9_9BACT</name>
<sequence>MLMDTSLRQHNPAFWSTAERLHEVFGQLERQMSGSPSGLAVLRQVKALEEELEAEVMHRSRRTANA</sequence>
<evidence type="ECO:0000313" key="1">
    <source>
        <dbReference type="EMBL" id="GLH70102.1"/>
    </source>
</evidence>
<reference evidence="1 2" key="1">
    <citation type="journal article" date="2023" name="Antonie Van Leeuwenhoek">
        <title>Mesoterricola silvestris gen. nov., sp. nov., Mesoterricola sediminis sp. nov., Geothrix oryzae sp. nov., Geothrix edaphica sp. nov., Geothrix rubra sp. nov., and Geothrix limicola sp. nov., six novel members of Acidobacteriota isolated from soils.</title>
        <authorList>
            <person name="Itoh H."/>
            <person name="Sugisawa Y."/>
            <person name="Mise K."/>
            <person name="Xu Z."/>
            <person name="Kuniyasu M."/>
            <person name="Ushijima N."/>
            <person name="Kawano K."/>
            <person name="Kobayashi E."/>
            <person name="Shiratori Y."/>
            <person name="Masuda Y."/>
            <person name="Senoo K."/>
        </authorList>
    </citation>
    <scope>NUCLEOTIDE SEQUENCE [LARGE SCALE GENOMIC DNA]</scope>
    <source>
        <strain evidence="1 2">Red803</strain>
    </source>
</reference>
<proteinExistence type="predicted"/>
<gene>
    <name evidence="1" type="ORF">GETHPA_16350</name>
</gene>
<dbReference type="RefSeq" id="WP_285724495.1">
    <property type="nucleotide sequence ID" value="NZ_BSDD01000003.1"/>
</dbReference>
<evidence type="ECO:0000313" key="2">
    <source>
        <dbReference type="Proteomes" id="UP001165089"/>
    </source>
</evidence>
<organism evidence="1 2">
    <name type="scientific">Geothrix rubra</name>
    <dbReference type="NCBI Taxonomy" id="2927977"/>
    <lineage>
        <taxon>Bacteria</taxon>
        <taxon>Pseudomonadati</taxon>
        <taxon>Acidobacteriota</taxon>
        <taxon>Holophagae</taxon>
        <taxon>Holophagales</taxon>
        <taxon>Holophagaceae</taxon>
        <taxon>Geothrix</taxon>
    </lineage>
</organism>
<accession>A0ABQ5Q5R9</accession>
<protein>
    <submittedName>
        <fullName evidence="1">Uncharacterized protein</fullName>
    </submittedName>
</protein>
<comment type="caution">
    <text evidence="1">The sequence shown here is derived from an EMBL/GenBank/DDBJ whole genome shotgun (WGS) entry which is preliminary data.</text>
</comment>
<dbReference type="Proteomes" id="UP001165089">
    <property type="component" value="Unassembled WGS sequence"/>
</dbReference>